<dbReference type="GO" id="GO:0000287">
    <property type="term" value="F:magnesium ion binding"/>
    <property type="evidence" value="ECO:0007669"/>
    <property type="project" value="UniProtKB-UniRule"/>
</dbReference>
<dbReference type="InterPro" id="IPR000836">
    <property type="entry name" value="PRTase_dom"/>
</dbReference>
<dbReference type="GO" id="GO:0006164">
    <property type="term" value="P:purine nucleotide biosynthetic process"/>
    <property type="evidence" value="ECO:0007669"/>
    <property type="project" value="TreeGrafter"/>
</dbReference>
<dbReference type="InterPro" id="IPR029099">
    <property type="entry name" value="Pribosyltran_N"/>
</dbReference>
<keyword evidence="7 12" id="KW-0067">ATP-binding</keyword>
<dbReference type="HAMAP" id="MF_00583_B">
    <property type="entry name" value="RibP_PPkinase_B"/>
    <property type="match status" value="1"/>
</dbReference>
<protein>
    <recommendedName>
        <fullName evidence="12">Putative ribose-phosphate pyrophosphokinase</fullName>
        <shortName evidence="12">RPPK</shortName>
        <ecNumber evidence="12">2.7.6.1</ecNumber>
    </recommendedName>
    <alternativeName>
        <fullName evidence="12">5-phospho-D-ribosyl alpha-1-diphosphate synthase</fullName>
    </alternativeName>
    <alternativeName>
        <fullName evidence="12">Phosphoribosyl diphosphate synthase</fullName>
    </alternativeName>
    <alternativeName>
        <fullName evidence="12">Phosphoribosyl pyrophosphate synthase</fullName>
        <shortName evidence="12">P-Rib-PP synthase</shortName>
        <shortName evidence="12">PRPP synthase</shortName>
        <shortName evidence="12">PRPPase</shortName>
    </alternativeName>
</protein>
<dbReference type="Proteomes" id="UP000012042">
    <property type="component" value="Chromosome"/>
</dbReference>
<dbReference type="InterPro" id="IPR037515">
    <property type="entry name" value="Rib-P_diPkinase_bac"/>
</dbReference>
<dbReference type="GO" id="GO:0016301">
    <property type="term" value="F:kinase activity"/>
    <property type="evidence" value="ECO:0007669"/>
    <property type="project" value="UniProtKB-KW"/>
</dbReference>
<evidence type="ECO:0000256" key="3">
    <source>
        <dbReference type="ARBA" id="ARBA00022723"/>
    </source>
</evidence>
<keyword evidence="6 12" id="KW-0418">Kinase</keyword>
<comment type="similarity">
    <text evidence="11 12">Belongs to the ribose-phosphate pyrophosphokinase family. Class I subfamily.</text>
</comment>
<dbReference type="FunFam" id="3.40.50.2020:FF:000002">
    <property type="entry name" value="Ribose-phosphate pyrophosphokinase"/>
    <property type="match status" value="1"/>
</dbReference>
<evidence type="ECO:0000256" key="12">
    <source>
        <dbReference type="HAMAP-Rule" id="MF_00583"/>
    </source>
</evidence>
<dbReference type="Pfam" id="PF14572">
    <property type="entry name" value="Pribosyl_synth"/>
    <property type="match status" value="1"/>
</dbReference>
<name>M5ADV4_LEVBR</name>
<comment type="catalytic activity">
    <reaction evidence="9 12">
        <text>D-ribose 5-phosphate + ATP = 5-phospho-alpha-D-ribose 1-diphosphate + AMP + H(+)</text>
        <dbReference type="Rhea" id="RHEA:15609"/>
        <dbReference type="ChEBI" id="CHEBI:15378"/>
        <dbReference type="ChEBI" id="CHEBI:30616"/>
        <dbReference type="ChEBI" id="CHEBI:58017"/>
        <dbReference type="ChEBI" id="CHEBI:78346"/>
        <dbReference type="ChEBI" id="CHEBI:456215"/>
        <dbReference type="EC" id="2.7.6.1"/>
    </reaction>
</comment>
<keyword evidence="12" id="KW-0963">Cytoplasm</keyword>
<organism evidence="14 15">
    <name type="scientific">Levilactobacillus brevis KB290</name>
    <dbReference type="NCBI Taxonomy" id="1001583"/>
    <lineage>
        <taxon>Bacteria</taxon>
        <taxon>Bacillati</taxon>
        <taxon>Bacillota</taxon>
        <taxon>Bacilli</taxon>
        <taxon>Lactobacillales</taxon>
        <taxon>Lactobacillaceae</taxon>
        <taxon>Levilactobacillus</taxon>
    </lineage>
</organism>
<dbReference type="GO" id="GO:0002189">
    <property type="term" value="C:ribose phosphate diphosphokinase complex"/>
    <property type="evidence" value="ECO:0007669"/>
    <property type="project" value="TreeGrafter"/>
</dbReference>
<dbReference type="NCBIfam" id="TIGR01251">
    <property type="entry name" value="ribP_PPkin"/>
    <property type="match status" value="1"/>
</dbReference>
<dbReference type="CDD" id="cd06223">
    <property type="entry name" value="PRTases_typeI"/>
    <property type="match status" value="1"/>
</dbReference>
<feature type="binding site" evidence="12">
    <location>
        <position position="187"/>
    </location>
    <ligand>
        <name>Mg(2+)</name>
        <dbReference type="ChEBI" id="CHEBI:18420"/>
    </ligand>
</feature>
<comment type="subcellular location">
    <subcellularLocation>
        <location evidence="12">Cytoplasm</location>
    </subcellularLocation>
</comment>
<comment type="caution">
    <text evidence="12">Part of a set of proteins in which some residues (ACT_SITE, NP_BIND, REGION and BINDING) are not conserved.</text>
</comment>
<keyword evidence="5 12" id="KW-0547">Nucleotide-binding</keyword>
<evidence type="ECO:0000256" key="2">
    <source>
        <dbReference type="ARBA" id="ARBA00022679"/>
    </source>
</evidence>
<dbReference type="PANTHER" id="PTHR10210">
    <property type="entry name" value="RIBOSE-PHOSPHATE DIPHOSPHOKINASE FAMILY MEMBER"/>
    <property type="match status" value="1"/>
</dbReference>
<dbReference type="NCBIfam" id="NF002618">
    <property type="entry name" value="PRK02269.1"/>
    <property type="match status" value="1"/>
</dbReference>
<dbReference type="EC" id="2.7.6.1" evidence="12"/>
<dbReference type="EMBL" id="AP012167">
    <property type="protein sequence ID" value="BAN07013.1"/>
    <property type="molecule type" value="Genomic_DNA"/>
</dbReference>
<keyword evidence="3 12" id="KW-0479">Metal-binding</keyword>
<feature type="domain" description="Ribose-phosphate pyrophosphokinase N-terminal" evidence="13">
    <location>
        <begin position="19"/>
        <end position="135"/>
    </location>
</feature>
<accession>M5ADV4</accession>
<dbReference type="KEGG" id="lbk:LVISKB_1378"/>
<dbReference type="HOGENOM" id="CLU_033546_2_0_9"/>
<evidence type="ECO:0000256" key="1">
    <source>
        <dbReference type="ARBA" id="ARBA00004996"/>
    </source>
</evidence>
<keyword evidence="4 12" id="KW-0545">Nucleotide biosynthesis</keyword>
<evidence type="ECO:0000256" key="10">
    <source>
        <dbReference type="ARBA" id="ARBA00054914"/>
    </source>
</evidence>
<dbReference type="Gene3D" id="3.40.50.2020">
    <property type="match status" value="2"/>
</dbReference>
<feature type="binding site" evidence="12">
    <location>
        <position position="145"/>
    </location>
    <ligand>
        <name>Mg(2+)</name>
        <dbReference type="ChEBI" id="CHEBI:18420"/>
    </ligand>
</feature>
<evidence type="ECO:0000313" key="14">
    <source>
        <dbReference type="EMBL" id="BAN07013.1"/>
    </source>
</evidence>
<evidence type="ECO:0000259" key="13">
    <source>
        <dbReference type="Pfam" id="PF13793"/>
    </source>
</evidence>
<dbReference type="GO" id="GO:0004749">
    <property type="term" value="F:ribose phosphate diphosphokinase activity"/>
    <property type="evidence" value="ECO:0007669"/>
    <property type="project" value="UniProtKB-UniRule"/>
</dbReference>
<evidence type="ECO:0000256" key="6">
    <source>
        <dbReference type="ARBA" id="ARBA00022777"/>
    </source>
</evidence>
<evidence type="ECO:0000256" key="11">
    <source>
        <dbReference type="ARBA" id="ARBA00061444"/>
    </source>
</evidence>
<reference evidence="14 15" key="1">
    <citation type="journal article" date="2013" name="PLoS ONE">
        <title>Genomic Analysis by Deep Sequencing of the Probiotic Lactobacillus brevis KB290 Harboring Nine Plasmids Reveals Genomic Stability.</title>
        <authorList>
            <person name="Fukao M."/>
            <person name="Oshima K."/>
            <person name="Morita H."/>
            <person name="Toh H."/>
            <person name="Suda W."/>
            <person name="Kim S.W."/>
            <person name="Suzuki S."/>
            <person name="Yakabe T."/>
            <person name="Hattori M."/>
            <person name="Yajima N."/>
        </authorList>
    </citation>
    <scope>NUCLEOTIDE SEQUENCE [LARGE SCALE GENOMIC DNA]</scope>
    <source>
        <strain evidence="14 15">KB290</strain>
    </source>
</reference>
<comment type="subunit">
    <text evidence="12">Homohexamer.</text>
</comment>
<dbReference type="NCBIfam" id="NF002320">
    <property type="entry name" value="PRK01259.1"/>
    <property type="match status" value="1"/>
</dbReference>
<dbReference type="PANTHER" id="PTHR10210:SF41">
    <property type="entry name" value="RIBOSE-PHOSPHATE PYROPHOSPHOKINASE 1, CHLOROPLASTIC"/>
    <property type="match status" value="1"/>
</dbReference>
<evidence type="ECO:0000313" key="15">
    <source>
        <dbReference type="Proteomes" id="UP000012042"/>
    </source>
</evidence>
<dbReference type="InterPro" id="IPR005946">
    <property type="entry name" value="Rib-P_diPkinase"/>
</dbReference>
<evidence type="ECO:0000256" key="7">
    <source>
        <dbReference type="ARBA" id="ARBA00022840"/>
    </source>
</evidence>
<dbReference type="GO" id="GO:0005524">
    <property type="term" value="F:ATP binding"/>
    <property type="evidence" value="ECO:0007669"/>
    <property type="project" value="UniProtKB-KW"/>
</dbReference>
<dbReference type="GO" id="GO:0005737">
    <property type="term" value="C:cytoplasm"/>
    <property type="evidence" value="ECO:0007669"/>
    <property type="project" value="UniProtKB-SubCell"/>
</dbReference>
<evidence type="ECO:0000256" key="4">
    <source>
        <dbReference type="ARBA" id="ARBA00022727"/>
    </source>
</evidence>
<feature type="binding site" evidence="12">
    <location>
        <position position="236"/>
    </location>
    <ligand>
        <name>D-ribose 5-phosphate</name>
        <dbReference type="ChEBI" id="CHEBI:78346"/>
    </ligand>
</feature>
<keyword evidence="8 12" id="KW-0460">Magnesium</keyword>
<evidence type="ECO:0000256" key="8">
    <source>
        <dbReference type="ARBA" id="ARBA00022842"/>
    </source>
</evidence>
<comment type="function">
    <text evidence="10 12">Involved in the biosynthesis of the central metabolite phospho-alpha-D-ribosyl-1-pyrophosphate (PRPP) via the transfer of pyrophosphoryl group from ATP to 1-hydroxyl of ribose-5-phosphate (Rib-5-P).</text>
</comment>
<proteinExistence type="inferred from homology"/>
<keyword evidence="2 12" id="KW-0808">Transferase</keyword>
<dbReference type="GO" id="GO:0006015">
    <property type="term" value="P:5-phosphoribose 1-diphosphate biosynthetic process"/>
    <property type="evidence" value="ECO:0007669"/>
    <property type="project" value="UniProtKB-UniRule"/>
</dbReference>
<dbReference type="UniPathway" id="UPA00087">
    <property type="reaction ID" value="UER00172"/>
</dbReference>
<evidence type="ECO:0000256" key="5">
    <source>
        <dbReference type="ARBA" id="ARBA00022741"/>
    </source>
</evidence>
<evidence type="ECO:0000256" key="9">
    <source>
        <dbReference type="ARBA" id="ARBA00049535"/>
    </source>
</evidence>
<gene>
    <name evidence="12" type="primary">prs</name>
    <name evidence="14" type="ORF">LVISKB_1378</name>
</gene>
<comment type="pathway">
    <text evidence="1 12">Metabolic intermediate biosynthesis; 5-phospho-alpha-D-ribose 1-diphosphate biosynthesis; 5-phospho-alpha-D-ribose 1-diphosphate from D-ribose 5-phosphate (route I): step 1/1.</text>
</comment>
<dbReference type="PATRIC" id="fig|1001583.3.peg.1361"/>
<feature type="binding site" evidence="12">
    <location>
        <begin position="52"/>
        <end position="54"/>
    </location>
    <ligand>
        <name>ATP</name>
        <dbReference type="ChEBI" id="CHEBI:30616"/>
    </ligand>
</feature>
<sequence>MWRSHREAVMAEHVEAGKMKVFALNSNRPLAEKIAKAAGVTLGKSTIKHFSDGEIQISIDESIRGDELFLIQSVSDPVNTNLMELLIMVDAARRASAEKINVVVPYYGYSRADRKARSREPITAKLIASMMQMDGVDRVITLDLHAAQLQGFFDIPVDHLQSDRLLTSYFDQNPRLADEDIVVVAPDHAGVSRARRLAELLGAPIAIIDNRSETENAAHPDAVIGNVTGKHAILVDDIIDTAIRITVSAEALKRAGAADVFACATHAVLSGDATQRIDDSVLEKVVITDSIQLPEDKQSDKFEILSVGELFGKAIDLIYHEQPVDSLFHGSLKRQKQ</sequence>
<dbReference type="FunFam" id="3.40.50.2020:FF:000001">
    <property type="entry name" value="Ribose-phosphate pyrophosphokinase"/>
    <property type="match status" value="1"/>
</dbReference>
<dbReference type="Pfam" id="PF13793">
    <property type="entry name" value="Pribosyltran_N"/>
    <property type="match status" value="1"/>
</dbReference>
<dbReference type="SUPFAM" id="SSF53271">
    <property type="entry name" value="PRTase-like"/>
    <property type="match status" value="1"/>
</dbReference>
<comment type="cofactor">
    <cofactor evidence="12">
        <name>Mg(2+)</name>
        <dbReference type="ChEBI" id="CHEBI:18420"/>
    </cofactor>
    <text evidence="12">Binds 2 Mg(2+) ions per subunit.</text>
</comment>
<comment type="caution">
    <text evidence="12">Lacks conserved residue(s) required for the propagation of feature annotation.</text>
</comment>
<dbReference type="InterPro" id="IPR029057">
    <property type="entry name" value="PRTase-like"/>
</dbReference>
<dbReference type="SMART" id="SM01400">
    <property type="entry name" value="Pribosyltran_N"/>
    <property type="match status" value="1"/>
</dbReference>
<dbReference type="AlphaFoldDB" id="M5ADV4"/>